<reference evidence="2" key="1">
    <citation type="submission" date="2018-05" db="EMBL/GenBank/DDBJ databases">
        <authorList>
            <person name="Lanie J.A."/>
            <person name="Ng W.-L."/>
            <person name="Kazmierczak K.M."/>
            <person name="Andrzejewski T.M."/>
            <person name="Davidsen T.M."/>
            <person name="Wayne K.J."/>
            <person name="Tettelin H."/>
            <person name="Glass J.I."/>
            <person name="Rusch D."/>
            <person name="Podicherti R."/>
            <person name="Tsui H.-C.T."/>
            <person name="Winkler M.E."/>
        </authorList>
    </citation>
    <scope>NUCLEOTIDE SEQUENCE</scope>
</reference>
<evidence type="ECO:0000256" key="1">
    <source>
        <dbReference type="SAM" id="MobiDB-lite"/>
    </source>
</evidence>
<gene>
    <name evidence="2" type="ORF">METZ01_LOCUS319244</name>
</gene>
<protein>
    <submittedName>
        <fullName evidence="2">Uncharacterized protein</fullName>
    </submittedName>
</protein>
<dbReference type="EMBL" id="UINC01103760">
    <property type="protein sequence ID" value="SVC66390.1"/>
    <property type="molecule type" value="Genomic_DNA"/>
</dbReference>
<accession>A0A382P0J8</accession>
<name>A0A382P0J8_9ZZZZ</name>
<feature type="region of interest" description="Disordered" evidence="1">
    <location>
        <begin position="110"/>
        <end position="131"/>
    </location>
</feature>
<organism evidence="2">
    <name type="scientific">marine metagenome</name>
    <dbReference type="NCBI Taxonomy" id="408172"/>
    <lineage>
        <taxon>unclassified sequences</taxon>
        <taxon>metagenomes</taxon>
        <taxon>ecological metagenomes</taxon>
    </lineage>
</organism>
<feature type="non-terminal residue" evidence="2">
    <location>
        <position position="1"/>
    </location>
</feature>
<sequence>RGLKVWQTHYALRVQLPTMLMEKIQIDHAAYGVYRPRFENHVYRDLSIAATGTEPFNRGLDDKSMQHGSITVDGLAFSKIGYGGNMPLIQISANNVSGKAASHFRNVTVRDRDPKRPGRWPLMNLGGGPRLKPSTPKGVPYFIHDYFGPGKHAKVISSRAKDLLADGNKYRKENGLTGNESLVTEVSDVDFPELLHPVDDLPPCTIITRIDETGERLHVRGTTHDNGVVRTVSVNGKHARILNQAHGVADWTIELPKSKSVTATATDATGNRERIPHKI</sequence>
<dbReference type="AlphaFoldDB" id="A0A382P0J8"/>
<proteinExistence type="predicted"/>
<evidence type="ECO:0000313" key="2">
    <source>
        <dbReference type="EMBL" id="SVC66390.1"/>
    </source>
</evidence>